<proteinExistence type="inferred from homology"/>
<evidence type="ECO:0000256" key="7">
    <source>
        <dbReference type="SAM" id="SignalP"/>
    </source>
</evidence>
<evidence type="ECO:0000256" key="5">
    <source>
        <dbReference type="ARBA" id="ARBA00023316"/>
    </source>
</evidence>
<keyword evidence="9" id="KW-1185">Reference proteome</keyword>
<sequence>MVNTRLGQWLNLLVCLLVLLKAESIPVGITYVPSAVPKGAVCLDGSPPAYHFSEGFGAGINNWLVHFEGGGWCNNVTTCLARKSTRLGSSKQMVKEIAFSGMLSNKQKFNPDFYNWNRIKVRYCDGASFTGDVEAVNPAILSGCSAGGLTSILHCDRFRSLLPLRTKVKCLSDAGYFINAKDVSGAQHIEKFYSEVVATHGSAKTLPPSCTSRLSPGLCFFPQNVAPQIQTPMFFVNAAYDSWQIKNILAPGVADPHGTWHSCKIDVKKCSPVQLKTMQDFRLQFLSAISGLNASPSKGLFVDSCYAHCQTEMQETWLRDDSPVLGRTTIAKAVGDWFYDRSPFKKIDCPYPCNPTCHNRIFDPNHNEHLEVVNGLKAVIVMVATQITYAVMNILYKLAVVDGMDLRILVAYRLLFASTVMLPVALFFEWKSWQKLDWIILFQAFLCGLLGSDLSVGQRGWGGARRVWGADLQTRKPWKKEFFLDRDIASEVYLPGVDAIAAFVSFNDEPPFAPHVKLIYALSTIKELEKLLAVPSKIKVCLDGSPPAYHFSEGFASGINSWLVHLEGGGWCNNVTTCLDRKKTRRGSSKKMAKEVEFSGMLSNEQEFNPDFYNWNRIKVRYCDGASFTGDVEAVDPATNLHFRGARVWLAIIEDLLTKGMKNAENAILSGCSAGGLASIMHCDRFRSLLPLSSRVKCLSDAGYFINAKDVSGAQHIENFYSEVVATHDSAKNLPPSCTSRLGPGLCFFPQYVAPQIQTPIFFVNSAYDSWQINNILAPGVADPHGTWHSCKDDIKNCSPFQLEIIQDFRLQFVSAISGLSDSPSKGLFVDSCYVHCQTELQETWFSDDSPELGQTTIAKAVGDWFYDRSSFKKIDCPYPCNPTCHNMSIHSLPM</sequence>
<evidence type="ECO:0000256" key="3">
    <source>
        <dbReference type="ARBA" id="ARBA00005784"/>
    </source>
</evidence>
<keyword evidence="6" id="KW-0472">Membrane</keyword>
<evidence type="ECO:0000313" key="9">
    <source>
        <dbReference type="Proteomes" id="UP000796880"/>
    </source>
</evidence>
<dbReference type="OrthoDB" id="2015280at2759"/>
<evidence type="ECO:0000256" key="4">
    <source>
        <dbReference type="ARBA" id="ARBA00022512"/>
    </source>
</evidence>
<organism evidence="8 9">
    <name type="scientific">Rhamnella rubrinervis</name>
    <dbReference type="NCBI Taxonomy" id="2594499"/>
    <lineage>
        <taxon>Eukaryota</taxon>
        <taxon>Viridiplantae</taxon>
        <taxon>Streptophyta</taxon>
        <taxon>Embryophyta</taxon>
        <taxon>Tracheophyta</taxon>
        <taxon>Spermatophyta</taxon>
        <taxon>Magnoliopsida</taxon>
        <taxon>eudicotyledons</taxon>
        <taxon>Gunneridae</taxon>
        <taxon>Pentapetalae</taxon>
        <taxon>rosids</taxon>
        <taxon>fabids</taxon>
        <taxon>Rosales</taxon>
        <taxon>Rhamnaceae</taxon>
        <taxon>rhamnoid group</taxon>
        <taxon>Rhamneae</taxon>
        <taxon>Rhamnella</taxon>
    </lineage>
</organism>
<keyword evidence="4" id="KW-0964">Secreted</keyword>
<feature type="signal peptide" evidence="7">
    <location>
        <begin position="1"/>
        <end position="24"/>
    </location>
</feature>
<dbReference type="Pfam" id="PF03283">
    <property type="entry name" value="PAE"/>
    <property type="match status" value="2"/>
</dbReference>
<keyword evidence="6" id="KW-0812">Transmembrane</keyword>
<dbReference type="PANTHER" id="PTHR21562">
    <property type="entry name" value="NOTUM-RELATED"/>
    <property type="match status" value="1"/>
</dbReference>
<protein>
    <recommendedName>
        <fullName evidence="10">Pectin acetylesterase</fullName>
    </recommendedName>
</protein>
<evidence type="ECO:0000313" key="8">
    <source>
        <dbReference type="EMBL" id="KAF3449211.1"/>
    </source>
</evidence>
<dbReference type="GO" id="GO:0009505">
    <property type="term" value="C:plant-type cell wall"/>
    <property type="evidence" value="ECO:0007669"/>
    <property type="project" value="TreeGrafter"/>
</dbReference>
<comment type="function">
    <text evidence="1">Hydrolyzes acetyl esters in homogalacturonan regions of pectin. In type I primary cell wall, galacturonic acid residues of pectin can be acetylated at the O-2 and O-3 positions. Decreasing the degree of acetylation of pectin gels in vitro alters their physical properties.</text>
</comment>
<dbReference type="AlphaFoldDB" id="A0A8K0MK90"/>
<comment type="similarity">
    <text evidence="3">Belongs to the pectinacetylesterase family.</text>
</comment>
<dbReference type="EMBL" id="VOIH02000004">
    <property type="protein sequence ID" value="KAF3449211.1"/>
    <property type="molecule type" value="Genomic_DNA"/>
</dbReference>
<dbReference type="InterPro" id="IPR004963">
    <property type="entry name" value="PAE/NOTUM"/>
</dbReference>
<feature type="chain" id="PRO_5035445702" description="Pectin acetylesterase" evidence="7">
    <location>
        <begin position="25"/>
        <end position="895"/>
    </location>
</feature>
<name>A0A8K0MK90_9ROSA</name>
<dbReference type="GO" id="GO:0052793">
    <property type="term" value="F:pectin acetylesterase activity"/>
    <property type="evidence" value="ECO:0007669"/>
    <property type="project" value="TreeGrafter"/>
</dbReference>
<keyword evidence="5" id="KW-0961">Cell wall biogenesis/degradation</keyword>
<keyword evidence="4" id="KW-0134">Cell wall</keyword>
<evidence type="ECO:0000256" key="6">
    <source>
        <dbReference type="SAM" id="Phobius"/>
    </source>
</evidence>
<feature type="transmembrane region" description="Helical" evidence="6">
    <location>
        <begin position="375"/>
        <end position="396"/>
    </location>
</feature>
<keyword evidence="7" id="KW-0732">Signal</keyword>
<keyword evidence="6" id="KW-1133">Transmembrane helix</keyword>
<evidence type="ECO:0008006" key="10">
    <source>
        <dbReference type="Google" id="ProtNLM"/>
    </source>
</evidence>
<dbReference type="PANTHER" id="PTHR21562:SF93">
    <property type="entry name" value="PECTIN ACETYLESTERASE 8"/>
    <property type="match status" value="1"/>
</dbReference>
<comment type="subcellular location">
    <subcellularLocation>
        <location evidence="2">Secreted</location>
        <location evidence="2">Cell wall</location>
    </subcellularLocation>
</comment>
<evidence type="ECO:0000256" key="1">
    <source>
        <dbReference type="ARBA" id="ARBA00003534"/>
    </source>
</evidence>
<feature type="transmembrane region" description="Helical" evidence="6">
    <location>
        <begin position="408"/>
        <end position="426"/>
    </location>
</feature>
<gene>
    <name evidence="8" type="ORF">FNV43_RR09939</name>
</gene>
<accession>A0A8K0MK90</accession>
<reference evidence="8" key="1">
    <citation type="submission" date="2020-03" db="EMBL/GenBank/DDBJ databases">
        <title>A high-quality chromosome-level genome assembly of a woody plant with both climbing and erect habits, Rhamnella rubrinervis.</title>
        <authorList>
            <person name="Lu Z."/>
            <person name="Yang Y."/>
            <person name="Zhu X."/>
            <person name="Sun Y."/>
        </authorList>
    </citation>
    <scope>NUCLEOTIDE SEQUENCE</scope>
    <source>
        <strain evidence="8">BYM</strain>
        <tissue evidence="8">Leaf</tissue>
    </source>
</reference>
<dbReference type="Proteomes" id="UP000796880">
    <property type="component" value="Unassembled WGS sequence"/>
</dbReference>
<comment type="caution">
    <text evidence="8">The sequence shown here is derived from an EMBL/GenBank/DDBJ whole genome shotgun (WGS) entry which is preliminary data.</text>
</comment>
<dbReference type="GO" id="GO:0071555">
    <property type="term" value="P:cell wall organization"/>
    <property type="evidence" value="ECO:0007669"/>
    <property type="project" value="UniProtKB-KW"/>
</dbReference>
<evidence type="ECO:0000256" key="2">
    <source>
        <dbReference type="ARBA" id="ARBA00004191"/>
    </source>
</evidence>